<sequence>MTRKQHYQLYKPSNIHWGESMEQYVTGKKAKQNKIKQFELLKKHMTPELFDFLASSIEIHVMADEFSLFRNNNIIYPCDSTLLDKLFNAKYDISNITILTYPAESFVMAMPSGYQFNGVHLPSFMVNVCDNKMADELIYQPFCKALMGDSHVLQSPPRDIDDIKISLCFKDRHSDGYVRVQFYQHEIPDLLAIDNIEQFKSYMDKVNQKHHDLYRRKQREANDIDMEIEIRLIKLVASLFVYHTASEGRFLRMGLPKSTAKFEQCQAVKNTPATFMELGLYRDTENANGTRPDTHERTFYFRQLMSERYYQGKHSNRVRGSRWVFVPATVVNQGLTKTILTQE</sequence>
<protein>
    <submittedName>
        <fullName evidence="1">Uncharacterized protein</fullName>
    </submittedName>
</protein>
<dbReference type="OrthoDB" id="6396699at2"/>
<dbReference type="Proteomes" id="UP000036097">
    <property type="component" value="Unassembled WGS sequence"/>
</dbReference>
<gene>
    <name evidence="1" type="ORF">ABT56_18905</name>
</gene>
<dbReference type="AlphaFoldDB" id="A0A0J1GUT5"/>
<evidence type="ECO:0000313" key="1">
    <source>
        <dbReference type="EMBL" id="KLV03505.1"/>
    </source>
</evidence>
<dbReference type="EMBL" id="LDOT01000032">
    <property type="protein sequence ID" value="KLV03505.1"/>
    <property type="molecule type" value="Genomic_DNA"/>
</dbReference>
<keyword evidence="2" id="KW-1185">Reference proteome</keyword>
<proteinExistence type="predicted"/>
<evidence type="ECO:0000313" key="2">
    <source>
        <dbReference type="Proteomes" id="UP000036097"/>
    </source>
</evidence>
<dbReference type="RefSeq" id="WP_047880467.1">
    <property type="nucleotide sequence ID" value="NZ_LDOT01000032.1"/>
</dbReference>
<organism evidence="1 2">
    <name type="scientific">Photobacterium aquae</name>
    <dbReference type="NCBI Taxonomy" id="1195763"/>
    <lineage>
        <taxon>Bacteria</taxon>
        <taxon>Pseudomonadati</taxon>
        <taxon>Pseudomonadota</taxon>
        <taxon>Gammaproteobacteria</taxon>
        <taxon>Vibrionales</taxon>
        <taxon>Vibrionaceae</taxon>
        <taxon>Photobacterium</taxon>
    </lineage>
</organism>
<dbReference type="PATRIC" id="fig|1195763.3.peg.4039"/>
<name>A0A0J1GUT5_9GAMM</name>
<comment type="caution">
    <text evidence="1">The sequence shown here is derived from an EMBL/GenBank/DDBJ whole genome shotgun (WGS) entry which is preliminary data.</text>
</comment>
<reference evidence="1 2" key="1">
    <citation type="submission" date="2015-05" db="EMBL/GenBank/DDBJ databases">
        <title>Photobacterium galathea sp. nov.</title>
        <authorList>
            <person name="Machado H."/>
            <person name="Gram L."/>
        </authorList>
    </citation>
    <scope>NUCLEOTIDE SEQUENCE [LARGE SCALE GENOMIC DNA]</scope>
    <source>
        <strain evidence="1 2">CGMCC 1.12159</strain>
    </source>
</reference>
<accession>A0A0J1GUT5</accession>